<dbReference type="InterPro" id="IPR042295">
    <property type="entry name" value="NarX-like_N_sf"/>
</dbReference>
<comment type="subcellular location">
    <subcellularLocation>
        <location evidence="2">Cell inner membrane</location>
        <topology evidence="2">Multi-pass membrane protein</topology>
    </subcellularLocation>
</comment>
<dbReference type="SUPFAM" id="SSF55874">
    <property type="entry name" value="ATPase domain of HSP90 chaperone/DNA topoisomerase II/histidine kinase"/>
    <property type="match status" value="1"/>
</dbReference>
<dbReference type="EMBL" id="BMFF01000003">
    <property type="protein sequence ID" value="GGC98274.1"/>
    <property type="molecule type" value="Genomic_DNA"/>
</dbReference>
<keyword evidence="4 14" id="KW-0997">Cell inner membrane</keyword>
<dbReference type="PANTHER" id="PTHR24421:SF10">
    <property type="entry name" value="NITRATE_NITRITE SENSOR PROTEIN NARQ"/>
    <property type="match status" value="1"/>
</dbReference>
<dbReference type="Proteomes" id="UP000638188">
    <property type="component" value="Unassembled WGS sequence"/>
</dbReference>
<reference evidence="20" key="1">
    <citation type="journal article" date="2019" name="Int. J. Syst. Evol. Microbiol.">
        <title>The Global Catalogue of Microorganisms (GCM) 10K type strain sequencing project: providing services to taxonomists for standard genome sequencing and annotation.</title>
        <authorList>
            <consortium name="The Broad Institute Genomics Platform"/>
            <consortium name="The Broad Institute Genome Sequencing Center for Infectious Disease"/>
            <person name="Wu L."/>
            <person name="Ma J."/>
        </authorList>
    </citation>
    <scope>NUCLEOTIDE SEQUENCE [LARGE SCALE GENOMIC DNA]</scope>
    <source>
        <strain evidence="20">CGMCC 1.12482</strain>
    </source>
</reference>
<dbReference type="PANTHER" id="PTHR24421">
    <property type="entry name" value="NITRATE/NITRITE SENSOR PROTEIN NARX-RELATED"/>
    <property type="match status" value="1"/>
</dbReference>
<evidence type="ECO:0000256" key="6">
    <source>
        <dbReference type="ARBA" id="ARBA00022679"/>
    </source>
</evidence>
<dbReference type="PIRSF" id="PIRSF003167">
    <property type="entry name" value="STHK_NarX/NarQ"/>
    <property type="match status" value="1"/>
</dbReference>
<protein>
    <recommendedName>
        <fullName evidence="14">Sensor protein</fullName>
        <ecNumber evidence="14">2.7.13.3</ecNumber>
    </recommendedName>
</protein>
<feature type="coiled-coil region" evidence="15">
    <location>
        <begin position="422"/>
        <end position="476"/>
    </location>
</feature>
<name>A0ABQ1PK81_9GAMM</name>
<dbReference type="InterPro" id="IPR003660">
    <property type="entry name" value="HAMP_dom"/>
</dbReference>
<evidence type="ECO:0000259" key="18">
    <source>
        <dbReference type="PROSITE" id="PS50885"/>
    </source>
</evidence>
<evidence type="ECO:0000256" key="3">
    <source>
        <dbReference type="ARBA" id="ARBA00022475"/>
    </source>
</evidence>
<dbReference type="SMART" id="SM00387">
    <property type="entry name" value="HATPase_c"/>
    <property type="match status" value="1"/>
</dbReference>
<evidence type="ECO:0000313" key="20">
    <source>
        <dbReference type="Proteomes" id="UP000638188"/>
    </source>
</evidence>
<keyword evidence="12 14" id="KW-0902">Two-component regulatory system</keyword>
<dbReference type="InterPro" id="IPR029095">
    <property type="entry name" value="NarX-like_N"/>
</dbReference>
<keyword evidence="10 14" id="KW-0067">ATP-binding</keyword>
<evidence type="ECO:0000256" key="7">
    <source>
        <dbReference type="ARBA" id="ARBA00022692"/>
    </source>
</evidence>
<comment type="catalytic activity">
    <reaction evidence="1 14">
        <text>ATP + protein L-histidine = ADP + protein N-phospho-L-histidine.</text>
        <dbReference type="EC" id="2.7.13.3"/>
    </reaction>
</comment>
<keyword evidence="8 14" id="KW-0547">Nucleotide-binding</keyword>
<dbReference type="SMART" id="SM00304">
    <property type="entry name" value="HAMP"/>
    <property type="match status" value="1"/>
</dbReference>
<evidence type="ECO:0000256" key="4">
    <source>
        <dbReference type="ARBA" id="ARBA00022519"/>
    </source>
</evidence>
<keyword evidence="11 16" id="KW-1133">Transmembrane helix</keyword>
<feature type="transmembrane region" description="Helical" evidence="16">
    <location>
        <begin position="168"/>
        <end position="191"/>
    </location>
</feature>
<feature type="domain" description="Histidine kinase" evidence="17">
    <location>
        <begin position="416"/>
        <end position="613"/>
    </location>
</feature>
<dbReference type="GO" id="GO:0016301">
    <property type="term" value="F:kinase activity"/>
    <property type="evidence" value="ECO:0007669"/>
    <property type="project" value="UniProtKB-KW"/>
</dbReference>
<dbReference type="Pfam" id="PF02518">
    <property type="entry name" value="HATPase_c"/>
    <property type="match status" value="1"/>
</dbReference>
<dbReference type="PROSITE" id="PS50109">
    <property type="entry name" value="HIS_KIN"/>
    <property type="match status" value="1"/>
</dbReference>
<dbReference type="InterPro" id="IPR011712">
    <property type="entry name" value="Sig_transdc_His_kin_sub3_dim/P"/>
</dbReference>
<evidence type="ECO:0000256" key="5">
    <source>
        <dbReference type="ARBA" id="ARBA00022553"/>
    </source>
</evidence>
<evidence type="ECO:0000256" key="13">
    <source>
        <dbReference type="ARBA" id="ARBA00023136"/>
    </source>
</evidence>
<dbReference type="InterPro" id="IPR036890">
    <property type="entry name" value="HATPase_C_sf"/>
</dbReference>
<evidence type="ECO:0000313" key="19">
    <source>
        <dbReference type="EMBL" id="GGC98274.1"/>
    </source>
</evidence>
<keyword evidence="3 14" id="KW-1003">Cell membrane</keyword>
<keyword evidence="6 14" id="KW-0808">Transferase</keyword>
<feature type="transmembrane region" description="Helical" evidence="16">
    <location>
        <begin position="24"/>
        <end position="48"/>
    </location>
</feature>
<evidence type="ECO:0000256" key="12">
    <source>
        <dbReference type="ARBA" id="ARBA00023012"/>
    </source>
</evidence>
<evidence type="ECO:0000256" key="11">
    <source>
        <dbReference type="ARBA" id="ARBA00022989"/>
    </source>
</evidence>
<dbReference type="CDD" id="cd06225">
    <property type="entry name" value="HAMP"/>
    <property type="match status" value="1"/>
</dbReference>
<dbReference type="EC" id="2.7.13.3" evidence="14"/>
<evidence type="ECO:0000256" key="15">
    <source>
        <dbReference type="SAM" id="Coils"/>
    </source>
</evidence>
<keyword evidence="20" id="KW-1185">Reference proteome</keyword>
<sequence>MHSLSTDDEIAAGDADLPAPRHSIVFSTLVAFVIIIGVTLVSMLGGLYMADSLEGDAGAINQAGSLRMQAYRLALIADQDPANLNRQVQIMDATLGAAAIESALMRHSGSGLSELHARTLEQWQQTMRPLLELPTNATAFRAEVPQFVAQIDDFVGTLQKSSEKNLEIIRGLQVGTLFVIVLIAFLLIFALNNKLVTPLRQLTAMARQISRGNFTGQVTVAGETELSMLSRTLNQMNQELGSLYANMESKVDEKTAALTRSNATLQLLFDSARLLYSQPDEPVVVMGRQLSKVRTILGCGPVSLCLNRVAETDSHTAMTSASLLPPAYCKLPDCQACPVNQDGAHLPSGNHLISFELRSGQTDLGSLRVEQPAGEQLEPWQSRLMITLADLYAASLSLANQGQQHARMALMEERAVIARELHDSLAQSLSAQKLQLARLKRQTAKGCAPEELADTMEEIERGLNSAYRQLRELLTTFRIKVNEPGLKPALQATVKEFGANSGVDIQMDYQLDHCPLTPNEEIHCLQIVREALSNVVKHARAKSCALRLTQDRQGTIHVTVDDDGIGITDSISPAGHYGITILVERANSLNGTLTVTPRDAGGTRVYLRFPPDYRLLDLKQERSGS</sequence>
<evidence type="ECO:0000256" key="14">
    <source>
        <dbReference type="PIRNR" id="PIRNR003167"/>
    </source>
</evidence>
<evidence type="ECO:0000256" key="2">
    <source>
        <dbReference type="ARBA" id="ARBA00004429"/>
    </source>
</evidence>
<evidence type="ECO:0000256" key="9">
    <source>
        <dbReference type="ARBA" id="ARBA00022777"/>
    </source>
</evidence>
<dbReference type="InterPro" id="IPR005467">
    <property type="entry name" value="His_kinase_dom"/>
</dbReference>
<dbReference type="InterPro" id="IPR003594">
    <property type="entry name" value="HATPase_dom"/>
</dbReference>
<dbReference type="Gene3D" id="1.20.120.960">
    <property type="entry name" value="Histidine kinase NarX, sensor domain"/>
    <property type="match status" value="1"/>
</dbReference>
<proteinExistence type="predicted"/>
<organism evidence="19 20">
    <name type="scientific">Halopseudomonas salina</name>
    <dbReference type="NCBI Taxonomy" id="1323744"/>
    <lineage>
        <taxon>Bacteria</taxon>
        <taxon>Pseudomonadati</taxon>
        <taxon>Pseudomonadota</taxon>
        <taxon>Gammaproteobacteria</taxon>
        <taxon>Pseudomonadales</taxon>
        <taxon>Pseudomonadaceae</taxon>
        <taxon>Halopseudomonas</taxon>
    </lineage>
</organism>
<gene>
    <name evidence="19" type="primary">narX</name>
    <name evidence="19" type="ORF">GCM10007418_17020</name>
</gene>
<feature type="domain" description="HAMP" evidence="18">
    <location>
        <begin position="193"/>
        <end position="245"/>
    </location>
</feature>
<dbReference type="InterPro" id="IPR016380">
    <property type="entry name" value="Sig_transdc_His_kin_NarX/NarQ"/>
</dbReference>
<dbReference type="Gene3D" id="3.30.565.10">
    <property type="entry name" value="Histidine kinase-like ATPase, C-terminal domain"/>
    <property type="match status" value="1"/>
</dbReference>
<evidence type="ECO:0000256" key="8">
    <source>
        <dbReference type="ARBA" id="ARBA00022741"/>
    </source>
</evidence>
<dbReference type="Pfam" id="PF00672">
    <property type="entry name" value="HAMP"/>
    <property type="match status" value="1"/>
</dbReference>
<dbReference type="Pfam" id="PF07730">
    <property type="entry name" value="HisKA_3"/>
    <property type="match status" value="1"/>
</dbReference>
<keyword evidence="9 14" id="KW-0418">Kinase</keyword>
<keyword evidence="5" id="KW-0597">Phosphoprotein</keyword>
<dbReference type="PROSITE" id="PS50885">
    <property type="entry name" value="HAMP"/>
    <property type="match status" value="1"/>
</dbReference>
<keyword evidence="7 16" id="KW-0812">Transmembrane</keyword>
<dbReference type="Pfam" id="PF13675">
    <property type="entry name" value="PilJ"/>
    <property type="match status" value="1"/>
</dbReference>
<keyword evidence="13 14" id="KW-0472">Membrane</keyword>
<keyword evidence="15" id="KW-0175">Coiled coil</keyword>
<dbReference type="InterPro" id="IPR050482">
    <property type="entry name" value="Sensor_HK_TwoCompSys"/>
</dbReference>
<evidence type="ECO:0000259" key="17">
    <source>
        <dbReference type="PROSITE" id="PS50109"/>
    </source>
</evidence>
<dbReference type="Gene3D" id="1.10.8.500">
    <property type="entry name" value="HAMP domain in histidine kinase"/>
    <property type="match status" value="1"/>
</dbReference>
<dbReference type="SUPFAM" id="SSF158472">
    <property type="entry name" value="HAMP domain-like"/>
    <property type="match status" value="1"/>
</dbReference>
<evidence type="ECO:0000256" key="1">
    <source>
        <dbReference type="ARBA" id="ARBA00000085"/>
    </source>
</evidence>
<accession>A0ABQ1PK81</accession>
<comment type="caution">
    <text evidence="19">The sequence shown here is derived from an EMBL/GenBank/DDBJ whole genome shotgun (WGS) entry which is preliminary data.</text>
</comment>
<dbReference type="CDD" id="cd16917">
    <property type="entry name" value="HATPase_UhpB-NarQ-NarX-like"/>
    <property type="match status" value="1"/>
</dbReference>
<dbReference type="Gene3D" id="1.20.5.1930">
    <property type="match status" value="1"/>
</dbReference>
<dbReference type="CDD" id="cd19408">
    <property type="entry name" value="NarX_NarQ_sensor"/>
    <property type="match status" value="1"/>
</dbReference>
<evidence type="ECO:0000256" key="16">
    <source>
        <dbReference type="SAM" id="Phobius"/>
    </source>
</evidence>
<evidence type="ECO:0000256" key="10">
    <source>
        <dbReference type="ARBA" id="ARBA00022840"/>
    </source>
</evidence>